<protein>
    <submittedName>
        <fullName evidence="1">(rape) hypothetical protein</fullName>
    </submittedName>
</protein>
<sequence>MKKELRKALAEINEWSMSGVSARLNRCAAKVAKSVTLEMRYQSYVARGAPGWLCDVLEDDKQGR</sequence>
<reference evidence="1" key="1">
    <citation type="submission" date="2021-01" db="EMBL/GenBank/DDBJ databases">
        <authorList>
            <consortium name="Genoscope - CEA"/>
            <person name="William W."/>
        </authorList>
    </citation>
    <scope>NUCLEOTIDE SEQUENCE</scope>
</reference>
<evidence type="ECO:0000313" key="1">
    <source>
        <dbReference type="EMBL" id="CAF1899098.1"/>
    </source>
</evidence>
<dbReference type="EMBL" id="HG994366">
    <property type="protein sequence ID" value="CAF1899098.1"/>
    <property type="molecule type" value="Genomic_DNA"/>
</dbReference>
<name>A0A816JRD7_BRANA</name>
<gene>
    <name evidence="1" type="ORF">DARMORV10_C02P20030.1</name>
</gene>
<organism evidence="1">
    <name type="scientific">Brassica napus</name>
    <name type="common">Rape</name>
    <dbReference type="NCBI Taxonomy" id="3708"/>
    <lineage>
        <taxon>Eukaryota</taxon>
        <taxon>Viridiplantae</taxon>
        <taxon>Streptophyta</taxon>
        <taxon>Embryophyta</taxon>
        <taxon>Tracheophyta</taxon>
        <taxon>Spermatophyta</taxon>
        <taxon>Magnoliopsida</taxon>
        <taxon>eudicotyledons</taxon>
        <taxon>Gunneridae</taxon>
        <taxon>Pentapetalae</taxon>
        <taxon>rosids</taxon>
        <taxon>malvids</taxon>
        <taxon>Brassicales</taxon>
        <taxon>Brassicaceae</taxon>
        <taxon>Brassiceae</taxon>
        <taxon>Brassica</taxon>
    </lineage>
</organism>
<accession>A0A816JRD7</accession>
<proteinExistence type="predicted"/>
<dbReference type="Proteomes" id="UP001295469">
    <property type="component" value="Chromosome C02"/>
</dbReference>
<dbReference type="AlphaFoldDB" id="A0A816JRD7"/>